<accession>A0AAD3E031</accession>
<feature type="region of interest" description="Disordered" evidence="2">
    <location>
        <begin position="124"/>
        <end position="146"/>
    </location>
</feature>
<feature type="compositionally biased region" description="Polar residues" evidence="2">
    <location>
        <begin position="41"/>
        <end position="51"/>
    </location>
</feature>
<feature type="compositionally biased region" description="Acidic residues" evidence="2">
    <location>
        <begin position="68"/>
        <end position="84"/>
    </location>
</feature>
<dbReference type="Proteomes" id="UP001054857">
    <property type="component" value="Unassembled WGS sequence"/>
</dbReference>
<feature type="region of interest" description="Disordered" evidence="2">
    <location>
        <begin position="1"/>
        <end position="98"/>
    </location>
</feature>
<comment type="caution">
    <text evidence="3">The sequence shown here is derived from an EMBL/GenBank/DDBJ whole genome shotgun (WGS) entry which is preliminary data.</text>
</comment>
<dbReference type="AlphaFoldDB" id="A0AAD3E031"/>
<evidence type="ECO:0000313" key="4">
    <source>
        <dbReference type="Proteomes" id="UP001054857"/>
    </source>
</evidence>
<name>A0AAD3E031_9CHLO</name>
<keyword evidence="4" id="KW-1185">Reference proteome</keyword>
<feature type="compositionally biased region" description="Low complexity" evidence="2">
    <location>
        <begin position="126"/>
        <end position="139"/>
    </location>
</feature>
<evidence type="ECO:0000256" key="1">
    <source>
        <dbReference type="SAM" id="Coils"/>
    </source>
</evidence>
<sequence length="428" mass="44135">MPKRRVSTTGLRRSKRRKGGASGDEPELSDASPSEHLDAGNSAQAISQQEANGAAAGHQPNAENAAHDEDEVGEEEEEGTEGPGDDSNPSRIPDIQDAAAQLAKLTGIPLDTALTALKETREEVFGSGDAGADGSPDSSSGGGSSERLQDWLEAAQIYLAVRMEVEDEIQDVREAMRESLQEYESAKAADDIPLTQRPADYLADRFVPPAGSAAALAGAACSAVVARLGAFACHRALFAEGGVHKAPLVRLAELECKCRKWYPNRGTGRFWEQLADDLAAAAEQAAPASPALRESGWVACDAGPEGCSTCAAALGQGLDAAAAAAGPSTSAAAAAAPAAAPARVALSTEAAAAVLAVVGEFADLKEPEMQREICKMPSKDGQTPDVFALLDDPAGAHGDDSDSDDLLEVVELGTCNGRKPQDVDAVEV</sequence>
<protein>
    <submittedName>
        <fullName evidence="3">Uncharacterized protein</fullName>
    </submittedName>
</protein>
<keyword evidence="1" id="KW-0175">Coiled coil</keyword>
<gene>
    <name evidence="3" type="ORF">Agub_g12602</name>
</gene>
<feature type="region of interest" description="Disordered" evidence="2">
    <location>
        <begin position="376"/>
        <end position="403"/>
    </location>
</feature>
<evidence type="ECO:0000313" key="3">
    <source>
        <dbReference type="EMBL" id="GFR50387.1"/>
    </source>
</evidence>
<feature type="compositionally biased region" description="Basic residues" evidence="2">
    <location>
        <begin position="1"/>
        <end position="19"/>
    </location>
</feature>
<evidence type="ECO:0000256" key="2">
    <source>
        <dbReference type="SAM" id="MobiDB-lite"/>
    </source>
</evidence>
<reference evidence="3 4" key="1">
    <citation type="journal article" date="2021" name="Sci. Rep.">
        <title>Genome sequencing of the multicellular alga Astrephomene provides insights into convergent evolution of germ-soma differentiation.</title>
        <authorList>
            <person name="Yamashita S."/>
            <person name="Yamamoto K."/>
            <person name="Matsuzaki R."/>
            <person name="Suzuki S."/>
            <person name="Yamaguchi H."/>
            <person name="Hirooka S."/>
            <person name="Minakuchi Y."/>
            <person name="Miyagishima S."/>
            <person name="Kawachi M."/>
            <person name="Toyoda A."/>
            <person name="Nozaki H."/>
        </authorList>
    </citation>
    <scope>NUCLEOTIDE SEQUENCE [LARGE SCALE GENOMIC DNA]</scope>
    <source>
        <strain evidence="3 4">NIES-4017</strain>
    </source>
</reference>
<dbReference type="EMBL" id="BMAR01000037">
    <property type="protein sequence ID" value="GFR50387.1"/>
    <property type="molecule type" value="Genomic_DNA"/>
</dbReference>
<feature type="coiled-coil region" evidence="1">
    <location>
        <begin position="162"/>
        <end position="189"/>
    </location>
</feature>
<proteinExistence type="predicted"/>
<organism evidence="3 4">
    <name type="scientific">Astrephomene gubernaculifera</name>
    <dbReference type="NCBI Taxonomy" id="47775"/>
    <lineage>
        <taxon>Eukaryota</taxon>
        <taxon>Viridiplantae</taxon>
        <taxon>Chlorophyta</taxon>
        <taxon>core chlorophytes</taxon>
        <taxon>Chlorophyceae</taxon>
        <taxon>CS clade</taxon>
        <taxon>Chlamydomonadales</taxon>
        <taxon>Astrephomenaceae</taxon>
        <taxon>Astrephomene</taxon>
    </lineage>
</organism>